<organism evidence="2 3">
    <name type="scientific">Variovorax gossypii</name>
    <dbReference type="NCBI Taxonomy" id="1679495"/>
    <lineage>
        <taxon>Bacteria</taxon>
        <taxon>Pseudomonadati</taxon>
        <taxon>Pseudomonadota</taxon>
        <taxon>Betaproteobacteria</taxon>
        <taxon>Burkholderiales</taxon>
        <taxon>Comamonadaceae</taxon>
        <taxon>Variovorax</taxon>
    </lineage>
</organism>
<dbReference type="Pfam" id="PF05016">
    <property type="entry name" value="ParE_toxin"/>
    <property type="match status" value="1"/>
</dbReference>
<dbReference type="EMBL" id="RXOE01000005">
    <property type="protein sequence ID" value="RTQ32908.1"/>
    <property type="molecule type" value="Genomic_DNA"/>
</dbReference>
<dbReference type="InterPro" id="IPR035093">
    <property type="entry name" value="RelE/ParE_toxin_dom_sf"/>
</dbReference>
<proteinExistence type="predicted"/>
<name>A0A3S0JUC3_9BURK</name>
<accession>A0A3S0JUC3</accession>
<comment type="caution">
    <text evidence="2">The sequence shown here is derived from an EMBL/GenBank/DDBJ whole genome shotgun (WGS) entry which is preliminary data.</text>
</comment>
<evidence type="ECO:0000313" key="3">
    <source>
        <dbReference type="Proteomes" id="UP000267418"/>
    </source>
</evidence>
<dbReference type="AlphaFoldDB" id="A0A3S0JUC3"/>
<reference evidence="2 3" key="1">
    <citation type="submission" date="2018-12" db="EMBL/GenBank/DDBJ databases">
        <title>The genome of Variovorax gossypii DSM 100435.</title>
        <authorList>
            <person name="Gao J."/>
            <person name="Sun J."/>
        </authorList>
    </citation>
    <scope>NUCLEOTIDE SEQUENCE [LARGE SCALE GENOMIC DNA]</scope>
    <source>
        <strain evidence="2 3">DSM 100435</strain>
    </source>
</reference>
<dbReference type="OrthoDB" id="9798046at2"/>
<evidence type="ECO:0000313" key="2">
    <source>
        <dbReference type="EMBL" id="RTQ32908.1"/>
    </source>
</evidence>
<gene>
    <name evidence="2" type="ORF">EJP69_19590</name>
</gene>
<dbReference type="Proteomes" id="UP000267418">
    <property type="component" value="Unassembled WGS sequence"/>
</dbReference>
<protein>
    <submittedName>
        <fullName evidence="2">Type II toxin-antitoxin system RelE/ParE family toxin</fullName>
    </submittedName>
</protein>
<keyword evidence="3" id="KW-1185">Reference proteome</keyword>
<dbReference type="InterPro" id="IPR007712">
    <property type="entry name" value="RelE/ParE_toxin"/>
</dbReference>
<keyword evidence="1" id="KW-1277">Toxin-antitoxin system</keyword>
<dbReference type="Gene3D" id="3.30.2310.20">
    <property type="entry name" value="RelE-like"/>
    <property type="match status" value="1"/>
</dbReference>
<sequence length="70" mass="8060">MRLEWAPPALEDRERIFDFIQKDDPRAAISVDERIAAQVLVLLRFLEGGRPGRIEGTRELVVRRTPYIAA</sequence>
<evidence type="ECO:0000256" key="1">
    <source>
        <dbReference type="ARBA" id="ARBA00022649"/>
    </source>
</evidence>
<dbReference type="RefSeq" id="WP_126472166.1">
    <property type="nucleotide sequence ID" value="NZ_RXOE01000005.1"/>
</dbReference>